<name>A0A1H6KBR8_9GAMM</name>
<dbReference type="InterPro" id="IPR016032">
    <property type="entry name" value="Sig_transdc_resp-reg_C-effctor"/>
</dbReference>
<evidence type="ECO:0000256" key="3">
    <source>
        <dbReference type="ARBA" id="ARBA00023163"/>
    </source>
</evidence>
<dbReference type="Pfam" id="PF00196">
    <property type="entry name" value="GerE"/>
    <property type="match status" value="1"/>
</dbReference>
<feature type="modified residue" description="4-aspartylphosphate" evidence="4">
    <location>
        <position position="53"/>
    </location>
</feature>
<dbReference type="Gene3D" id="3.40.50.2300">
    <property type="match status" value="1"/>
</dbReference>
<dbReference type="Gene3D" id="1.10.10.10">
    <property type="entry name" value="Winged helix-like DNA-binding domain superfamily/Winged helix DNA-binding domain"/>
    <property type="match status" value="1"/>
</dbReference>
<dbReference type="InterPro" id="IPR000792">
    <property type="entry name" value="Tscrpt_reg_LuxR_C"/>
</dbReference>
<sequence length="206" mass="23006">MSGLVIVVEDEEPIRVALVRLLQSACYTVRAFASGKDFFNSPMPDTPACLLLDMQMPDTTGMDIIKKLASIEVRMPVIFITGFGSIPMSVQAMKSGAREFLTKPVCPETLLSAVADALESDQANLQQRITQCELTARYNLLTPREQQVLEFIIGGLLIKQIAAELEVSEITIKVHKRQIMEKMQTKSITDLVRITERLHITQARSR</sequence>
<evidence type="ECO:0000256" key="4">
    <source>
        <dbReference type="PROSITE-ProRule" id="PRU00169"/>
    </source>
</evidence>
<evidence type="ECO:0000259" key="5">
    <source>
        <dbReference type="PROSITE" id="PS50043"/>
    </source>
</evidence>
<reference evidence="8" key="1">
    <citation type="submission" date="2016-10" db="EMBL/GenBank/DDBJ databases">
        <authorList>
            <person name="Varghese N."/>
            <person name="Submissions S."/>
        </authorList>
    </citation>
    <scope>NUCLEOTIDE SEQUENCE [LARGE SCALE GENOMIC DNA]</scope>
    <source>
        <strain evidence="8">DSM 17616</strain>
    </source>
</reference>
<dbReference type="SMART" id="SM00421">
    <property type="entry name" value="HTH_LUXR"/>
    <property type="match status" value="1"/>
</dbReference>
<evidence type="ECO:0000256" key="1">
    <source>
        <dbReference type="ARBA" id="ARBA00023015"/>
    </source>
</evidence>
<dbReference type="Proteomes" id="UP000199371">
    <property type="component" value="Unassembled WGS sequence"/>
</dbReference>
<dbReference type="PROSITE" id="PS50043">
    <property type="entry name" value="HTH_LUXR_2"/>
    <property type="match status" value="1"/>
</dbReference>
<dbReference type="GO" id="GO:0006355">
    <property type="term" value="P:regulation of DNA-templated transcription"/>
    <property type="evidence" value="ECO:0007669"/>
    <property type="project" value="InterPro"/>
</dbReference>
<dbReference type="PANTHER" id="PTHR44688:SF16">
    <property type="entry name" value="DNA-BINDING TRANSCRIPTIONAL ACTIVATOR DEVR_DOSR"/>
    <property type="match status" value="1"/>
</dbReference>
<dbReference type="EMBL" id="FNXF01000003">
    <property type="protein sequence ID" value="SEH72678.1"/>
    <property type="molecule type" value="Genomic_DNA"/>
</dbReference>
<dbReference type="OrthoDB" id="9802186at2"/>
<keyword evidence="4" id="KW-0597">Phosphoprotein</keyword>
<dbReference type="GO" id="GO:0003677">
    <property type="term" value="F:DNA binding"/>
    <property type="evidence" value="ECO:0007669"/>
    <property type="project" value="UniProtKB-KW"/>
</dbReference>
<dbReference type="PRINTS" id="PR00038">
    <property type="entry name" value="HTHLUXR"/>
</dbReference>
<evidence type="ECO:0000313" key="7">
    <source>
        <dbReference type="EMBL" id="SEH72678.1"/>
    </source>
</evidence>
<dbReference type="InterPro" id="IPR001789">
    <property type="entry name" value="Sig_transdc_resp-reg_receiver"/>
</dbReference>
<dbReference type="CDD" id="cd06170">
    <property type="entry name" value="LuxR_C_like"/>
    <property type="match status" value="1"/>
</dbReference>
<dbReference type="InterPro" id="IPR036388">
    <property type="entry name" value="WH-like_DNA-bd_sf"/>
</dbReference>
<dbReference type="AlphaFoldDB" id="A0A1H6KBR8"/>
<keyword evidence="2" id="KW-0238">DNA-binding</keyword>
<evidence type="ECO:0000259" key="6">
    <source>
        <dbReference type="PROSITE" id="PS50110"/>
    </source>
</evidence>
<dbReference type="InterPro" id="IPR011006">
    <property type="entry name" value="CheY-like_superfamily"/>
</dbReference>
<accession>A0A1H6KBR8</accession>
<evidence type="ECO:0000256" key="2">
    <source>
        <dbReference type="ARBA" id="ARBA00023125"/>
    </source>
</evidence>
<keyword evidence="1" id="KW-0805">Transcription regulation</keyword>
<keyword evidence="8" id="KW-1185">Reference proteome</keyword>
<dbReference type="RefSeq" id="WP_092791007.1">
    <property type="nucleotide sequence ID" value="NZ_DASWWU010000016.1"/>
</dbReference>
<protein>
    <submittedName>
        <fullName evidence="7">Two-component response regulator, FixJ family, consists of REC and HTH domains</fullName>
    </submittedName>
</protein>
<dbReference type="SUPFAM" id="SSF46894">
    <property type="entry name" value="C-terminal effector domain of the bipartite response regulators"/>
    <property type="match status" value="1"/>
</dbReference>
<dbReference type="Pfam" id="PF00072">
    <property type="entry name" value="Response_reg"/>
    <property type="match status" value="1"/>
</dbReference>
<dbReference type="PANTHER" id="PTHR44688">
    <property type="entry name" value="DNA-BINDING TRANSCRIPTIONAL ACTIVATOR DEVR_DOSR"/>
    <property type="match status" value="1"/>
</dbReference>
<feature type="domain" description="HTH luxR-type" evidence="5">
    <location>
        <begin position="134"/>
        <end position="199"/>
    </location>
</feature>
<dbReference type="SUPFAM" id="SSF52172">
    <property type="entry name" value="CheY-like"/>
    <property type="match status" value="1"/>
</dbReference>
<keyword evidence="3" id="KW-0804">Transcription</keyword>
<feature type="domain" description="Response regulatory" evidence="6">
    <location>
        <begin position="4"/>
        <end position="118"/>
    </location>
</feature>
<evidence type="ECO:0000313" key="8">
    <source>
        <dbReference type="Proteomes" id="UP000199371"/>
    </source>
</evidence>
<gene>
    <name evidence="7" type="ORF">SAMN05660691_01056</name>
</gene>
<dbReference type="PROSITE" id="PS50110">
    <property type="entry name" value="RESPONSE_REGULATORY"/>
    <property type="match status" value="1"/>
</dbReference>
<organism evidence="7 8">
    <name type="scientific">Rheinheimera pacifica</name>
    <dbReference type="NCBI Taxonomy" id="173990"/>
    <lineage>
        <taxon>Bacteria</taxon>
        <taxon>Pseudomonadati</taxon>
        <taxon>Pseudomonadota</taxon>
        <taxon>Gammaproteobacteria</taxon>
        <taxon>Chromatiales</taxon>
        <taxon>Chromatiaceae</taxon>
        <taxon>Rheinheimera</taxon>
    </lineage>
</organism>
<dbReference type="GO" id="GO:0000160">
    <property type="term" value="P:phosphorelay signal transduction system"/>
    <property type="evidence" value="ECO:0007669"/>
    <property type="project" value="InterPro"/>
</dbReference>
<dbReference type="STRING" id="173990.SAMN05660691_01056"/>
<dbReference type="SMART" id="SM00448">
    <property type="entry name" value="REC"/>
    <property type="match status" value="1"/>
</dbReference>
<proteinExistence type="predicted"/>